<name>A0A835IGK2_9MAGN</name>
<gene>
    <name evidence="1" type="ORF">IFM89_030778</name>
</gene>
<dbReference type="Proteomes" id="UP000631114">
    <property type="component" value="Unassembled WGS sequence"/>
</dbReference>
<dbReference type="PANTHER" id="PTHR33710:SF64">
    <property type="entry name" value="ENDONUCLEASE_EXONUCLEASE_PHOSPHATASE DOMAIN-CONTAINING PROTEIN"/>
    <property type="match status" value="1"/>
</dbReference>
<dbReference type="AlphaFoldDB" id="A0A835IGK2"/>
<organism evidence="1 2">
    <name type="scientific">Coptis chinensis</name>
    <dbReference type="NCBI Taxonomy" id="261450"/>
    <lineage>
        <taxon>Eukaryota</taxon>
        <taxon>Viridiplantae</taxon>
        <taxon>Streptophyta</taxon>
        <taxon>Embryophyta</taxon>
        <taxon>Tracheophyta</taxon>
        <taxon>Spermatophyta</taxon>
        <taxon>Magnoliopsida</taxon>
        <taxon>Ranunculales</taxon>
        <taxon>Ranunculaceae</taxon>
        <taxon>Coptidoideae</taxon>
        <taxon>Coptis</taxon>
    </lineage>
</organism>
<dbReference type="Gene3D" id="3.60.10.10">
    <property type="entry name" value="Endonuclease/exonuclease/phosphatase"/>
    <property type="match status" value="1"/>
</dbReference>
<evidence type="ECO:0000313" key="1">
    <source>
        <dbReference type="EMBL" id="KAF9616609.1"/>
    </source>
</evidence>
<comment type="caution">
    <text evidence="1">The sequence shown here is derived from an EMBL/GenBank/DDBJ whole genome shotgun (WGS) entry which is preliminary data.</text>
</comment>
<reference evidence="1 2" key="1">
    <citation type="submission" date="2020-10" db="EMBL/GenBank/DDBJ databases">
        <title>The Coptis chinensis genome and diversification of protoberbering-type alkaloids.</title>
        <authorList>
            <person name="Wang B."/>
            <person name="Shu S."/>
            <person name="Song C."/>
            <person name="Liu Y."/>
        </authorList>
    </citation>
    <scope>NUCLEOTIDE SEQUENCE [LARGE SCALE GENOMIC DNA]</scope>
    <source>
        <strain evidence="1">HL-2020</strain>
        <tissue evidence="1">Leaf</tissue>
    </source>
</reference>
<protein>
    <submittedName>
        <fullName evidence="1">Uncharacterized protein</fullName>
    </submittedName>
</protein>
<evidence type="ECO:0000313" key="2">
    <source>
        <dbReference type="Proteomes" id="UP000631114"/>
    </source>
</evidence>
<keyword evidence="2" id="KW-1185">Reference proteome</keyword>
<dbReference type="InterPro" id="IPR036691">
    <property type="entry name" value="Endo/exonu/phosph_ase_sf"/>
</dbReference>
<proteinExistence type="predicted"/>
<dbReference type="SUPFAM" id="SSF56219">
    <property type="entry name" value="DNase I-like"/>
    <property type="match status" value="1"/>
</dbReference>
<sequence length="95" mass="10898">MQNCTSKPWCFMGDFNNVLYTNEILGCDVVHPKEVEDFMDCVVSAGLFDMKFTGFFYTWSNNAQGVHRKMSKIDRVLVNATWNNIFLSEASFTPP</sequence>
<accession>A0A835IGK2</accession>
<dbReference type="PANTHER" id="PTHR33710">
    <property type="entry name" value="BNAC02G09200D PROTEIN"/>
    <property type="match status" value="1"/>
</dbReference>
<dbReference type="OrthoDB" id="1737326at2759"/>
<dbReference type="EMBL" id="JADFTS010000003">
    <property type="protein sequence ID" value="KAF9616609.1"/>
    <property type="molecule type" value="Genomic_DNA"/>
</dbReference>